<dbReference type="STRING" id="1122133.SAMN02745157_1805"/>
<dbReference type="PANTHER" id="PTHR34183">
    <property type="entry name" value="ENDOLYTIC PEPTIDOGLYCAN TRANSGLYCOSYLASE RLPA"/>
    <property type="match status" value="1"/>
</dbReference>
<evidence type="ECO:0000259" key="5">
    <source>
        <dbReference type="Pfam" id="PF03330"/>
    </source>
</evidence>
<dbReference type="GO" id="GO:0000270">
    <property type="term" value="P:peptidoglycan metabolic process"/>
    <property type="evidence" value="ECO:0007669"/>
    <property type="project" value="UniProtKB-UniRule"/>
</dbReference>
<evidence type="ECO:0000256" key="3">
    <source>
        <dbReference type="HAMAP-Rule" id="MF_02071"/>
    </source>
</evidence>
<dbReference type="Proteomes" id="UP000184485">
    <property type="component" value="Unassembled WGS sequence"/>
</dbReference>
<evidence type="ECO:0000313" key="6">
    <source>
        <dbReference type="EMBL" id="SHF16825.1"/>
    </source>
</evidence>
<dbReference type="GO" id="GO:0071555">
    <property type="term" value="P:cell wall organization"/>
    <property type="evidence" value="ECO:0007669"/>
    <property type="project" value="UniProtKB-KW"/>
</dbReference>
<dbReference type="PANTHER" id="PTHR34183:SF8">
    <property type="entry name" value="ENDOLYTIC PEPTIDOGLYCAN TRANSGLYCOSYLASE RLPA-RELATED"/>
    <property type="match status" value="1"/>
</dbReference>
<reference evidence="6 7" key="1">
    <citation type="submission" date="2016-11" db="EMBL/GenBank/DDBJ databases">
        <authorList>
            <person name="Jaros S."/>
            <person name="Januszkiewicz K."/>
            <person name="Wedrychowicz H."/>
        </authorList>
    </citation>
    <scope>NUCLEOTIDE SEQUENCE [LARGE SCALE GENOMIC DNA]</scope>
    <source>
        <strain evidence="6 7">DSM 19436</strain>
    </source>
</reference>
<organism evidence="6 7">
    <name type="scientific">Kaistia soli DSM 19436</name>
    <dbReference type="NCBI Taxonomy" id="1122133"/>
    <lineage>
        <taxon>Bacteria</taxon>
        <taxon>Pseudomonadati</taxon>
        <taxon>Pseudomonadota</taxon>
        <taxon>Alphaproteobacteria</taxon>
        <taxon>Hyphomicrobiales</taxon>
        <taxon>Kaistiaceae</taxon>
        <taxon>Kaistia</taxon>
    </lineage>
</organism>
<dbReference type="Pfam" id="PF03330">
    <property type="entry name" value="DPBB_1"/>
    <property type="match status" value="1"/>
</dbReference>
<gene>
    <name evidence="3" type="primary">rlpA</name>
    <name evidence="6" type="ORF">SAMN02745157_1805</name>
</gene>
<dbReference type="InterPro" id="IPR036908">
    <property type="entry name" value="RlpA-like_sf"/>
</dbReference>
<sequence length="131" mass="13572">MSSKTYLPAITAGLMAIAATTSLNIQPAQAGAQCGRASWYKLSGRTASGERNNPAALTAAHRSLPFGTRVRVENLRNGKFVVVRINDRGPFVGGRVIDVSRAAAQQLGMVSTGTAKVRVVADGVAMKGACG</sequence>
<name>A0A1M4ZFR8_9HYPH</name>
<evidence type="ECO:0000256" key="4">
    <source>
        <dbReference type="RuleBase" id="RU003495"/>
    </source>
</evidence>
<dbReference type="EMBL" id="FQUP01000001">
    <property type="protein sequence ID" value="SHF16825.1"/>
    <property type="molecule type" value="Genomic_DNA"/>
</dbReference>
<dbReference type="InterPro" id="IPR034718">
    <property type="entry name" value="RlpA"/>
</dbReference>
<comment type="similarity">
    <text evidence="3 4">Belongs to the RlpA family.</text>
</comment>
<dbReference type="SUPFAM" id="SSF50685">
    <property type="entry name" value="Barwin-like endoglucanases"/>
    <property type="match status" value="1"/>
</dbReference>
<dbReference type="EC" id="4.2.2.-" evidence="3"/>
<comment type="function">
    <text evidence="3">Lytic transglycosylase with a strong preference for naked glycan strands that lack stem peptides.</text>
</comment>
<keyword evidence="6" id="KW-0449">Lipoprotein</keyword>
<keyword evidence="2 3" id="KW-0961">Cell wall biogenesis/degradation</keyword>
<dbReference type="Gene3D" id="2.40.40.10">
    <property type="entry name" value="RlpA-like domain"/>
    <property type="match status" value="1"/>
</dbReference>
<dbReference type="AlphaFoldDB" id="A0A1M4ZFR8"/>
<keyword evidence="7" id="KW-1185">Reference proteome</keyword>
<evidence type="ECO:0000313" key="7">
    <source>
        <dbReference type="Proteomes" id="UP000184485"/>
    </source>
</evidence>
<dbReference type="InterPro" id="IPR012997">
    <property type="entry name" value="RplA"/>
</dbReference>
<dbReference type="HAMAP" id="MF_02071">
    <property type="entry name" value="RlpA"/>
    <property type="match status" value="1"/>
</dbReference>
<evidence type="ECO:0000256" key="1">
    <source>
        <dbReference type="ARBA" id="ARBA00023239"/>
    </source>
</evidence>
<keyword evidence="1 3" id="KW-0456">Lyase</keyword>
<dbReference type="GO" id="GO:0008932">
    <property type="term" value="F:lytic endotransglycosylase activity"/>
    <property type="evidence" value="ECO:0007669"/>
    <property type="project" value="UniProtKB-UniRule"/>
</dbReference>
<dbReference type="NCBIfam" id="TIGR00413">
    <property type="entry name" value="rlpA"/>
    <property type="match status" value="1"/>
</dbReference>
<feature type="domain" description="RlpA-like protein double-psi beta-barrel" evidence="5">
    <location>
        <begin position="33"/>
        <end position="119"/>
    </location>
</feature>
<dbReference type="InterPro" id="IPR009009">
    <property type="entry name" value="RlpA-like_DPBB"/>
</dbReference>
<proteinExistence type="inferred from homology"/>
<evidence type="ECO:0000256" key="2">
    <source>
        <dbReference type="ARBA" id="ARBA00023316"/>
    </source>
</evidence>
<dbReference type="CDD" id="cd22268">
    <property type="entry name" value="DPBB_RlpA-like"/>
    <property type="match status" value="1"/>
</dbReference>
<protein>
    <recommendedName>
        <fullName evidence="3">Endolytic peptidoglycan transglycosylase RlpA</fullName>
        <ecNumber evidence="3">4.2.2.-</ecNumber>
    </recommendedName>
</protein>
<accession>A0A1M4ZFR8</accession>